<dbReference type="PANTHER" id="PTHR47099:SF1">
    <property type="entry name" value="METHYLCOBAMIDE:COM METHYLTRANSFERASE MTBA"/>
    <property type="match status" value="1"/>
</dbReference>
<dbReference type="EMBL" id="SJPJ01000001">
    <property type="protein sequence ID" value="TWT82478.1"/>
    <property type="molecule type" value="Genomic_DNA"/>
</dbReference>
<dbReference type="GO" id="GO:0008168">
    <property type="term" value="F:methyltransferase activity"/>
    <property type="evidence" value="ECO:0007669"/>
    <property type="project" value="UniProtKB-KW"/>
</dbReference>
<dbReference type="RefSeq" id="WP_419194529.1">
    <property type="nucleotide sequence ID" value="NZ_SJPJ01000001.1"/>
</dbReference>
<feature type="domain" description="Uroporphyrinogen decarboxylase (URO-D)" evidence="1">
    <location>
        <begin position="211"/>
        <end position="416"/>
    </location>
</feature>
<protein>
    <submittedName>
        <fullName evidence="2">Methylcobalamin:coenzyme M methyltransferase</fullName>
    </submittedName>
</protein>
<dbReference type="AlphaFoldDB" id="A0A5C5Z585"/>
<dbReference type="InterPro" id="IPR038071">
    <property type="entry name" value="UROD/MetE-like_sf"/>
</dbReference>
<reference evidence="2 3" key="1">
    <citation type="submission" date="2019-02" db="EMBL/GenBank/DDBJ databases">
        <title>Deep-cultivation of Planctomycetes and their phenomic and genomic characterization uncovers novel biology.</title>
        <authorList>
            <person name="Wiegand S."/>
            <person name="Jogler M."/>
            <person name="Boedeker C."/>
            <person name="Pinto D."/>
            <person name="Vollmers J."/>
            <person name="Rivas-Marin E."/>
            <person name="Kohn T."/>
            <person name="Peeters S.H."/>
            <person name="Heuer A."/>
            <person name="Rast P."/>
            <person name="Oberbeckmann S."/>
            <person name="Bunk B."/>
            <person name="Jeske O."/>
            <person name="Meyerdierks A."/>
            <person name="Storesund J.E."/>
            <person name="Kallscheuer N."/>
            <person name="Luecker S."/>
            <person name="Lage O.M."/>
            <person name="Pohl T."/>
            <person name="Merkel B.J."/>
            <person name="Hornburger P."/>
            <person name="Mueller R.-W."/>
            <person name="Bruemmer F."/>
            <person name="Labrenz M."/>
            <person name="Spormann A.M."/>
            <person name="Op Den Camp H."/>
            <person name="Overmann J."/>
            <person name="Amann R."/>
            <person name="Jetten M.S.M."/>
            <person name="Mascher T."/>
            <person name="Medema M.H."/>
            <person name="Devos D.P."/>
            <person name="Kaster A.-K."/>
            <person name="Ovreas L."/>
            <person name="Rohde M."/>
            <person name="Galperin M.Y."/>
            <person name="Jogler C."/>
        </authorList>
    </citation>
    <scope>NUCLEOTIDE SEQUENCE [LARGE SCALE GENOMIC DNA]</scope>
    <source>
        <strain evidence="2 3">CA13</strain>
    </source>
</reference>
<organism evidence="2 3">
    <name type="scientific">Novipirellula herctigrandis</name>
    <dbReference type="NCBI Taxonomy" id="2527986"/>
    <lineage>
        <taxon>Bacteria</taxon>
        <taxon>Pseudomonadati</taxon>
        <taxon>Planctomycetota</taxon>
        <taxon>Planctomycetia</taxon>
        <taxon>Pirellulales</taxon>
        <taxon>Pirellulaceae</taxon>
        <taxon>Novipirellula</taxon>
    </lineage>
</organism>
<evidence type="ECO:0000259" key="1">
    <source>
        <dbReference type="Pfam" id="PF01208"/>
    </source>
</evidence>
<keyword evidence="3" id="KW-1185">Reference proteome</keyword>
<gene>
    <name evidence="2" type="ORF">CA13_39410</name>
</gene>
<keyword evidence="2" id="KW-0489">Methyltransferase</keyword>
<name>A0A5C5Z585_9BACT</name>
<dbReference type="GO" id="GO:0004853">
    <property type="term" value="F:uroporphyrinogen decarboxylase activity"/>
    <property type="evidence" value="ECO:0007669"/>
    <property type="project" value="InterPro"/>
</dbReference>
<dbReference type="InterPro" id="IPR000257">
    <property type="entry name" value="Uroporphyrinogen_deCOase"/>
</dbReference>
<evidence type="ECO:0000313" key="3">
    <source>
        <dbReference type="Proteomes" id="UP000315010"/>
    </source>
</evidence>
<dbReference type="Gene3D" id="3.20.20.210">
    <property type="match status" value="1"/>
</dbReference>
<dbReference type="InterPro" id="IPR052024">
    <property type="entry name" value="Methanogen_methyltrans"/>
</dbReference>
<dbReference type="GO" id="GO:0032259">
    <property type="term" value="P:methylation"/>
    <property type="evidence" value="ECO:0007669"/>
    <property type="project" value="UniProtKB-KW"/>
</dbReference>
<dbReference type="Proteomes" id="UP000315010">
    <property type="component" value="Unassembled WGS sequence"/>
</dbReference>
<accession>A0A5C5Z585</accession>
<dbReference type="GO" id="GO:0006779">
    <property type="term" value="P:porphyrin-containing compound biosynthetic process"/>
    <property type="evidence" value="ECO:0007669"/>
    <property type="project" value="InterPro"/>
</dbReference>
<evidence type="ECO:0000313" key="2">
    <source>
        <dbReference type="EMBL" id="TWT82478.1"/>
    </source>
</evidence>
<proteinExistence type="predicted"/>
<keyword evidence="2" id="KW-0808">Transferase</keyword>
<sequence>MMTPRERLRATLNHQQPDRVCLDLGATWVTGIAASAYARLRAALNLPERPPKVHEPYQLLGFVEEDVRQALGVDVVGLWGRSTIFGFKNDGWKPWTLQDGTAVQVSKQFEYSEETNGDILVYPKGDRNAKPSGRLPKGGYFFDAIVRQQPIDEHNLDPNDWADSFGEFDDEDLAHFEREANHVHQQTDYGLVMNFGQGGLGDVAFVPGENLIEPKGLRDPNLWYEYLLLEPDYIRGIYELQTQAAIRNMELLHQAVGEKLDVIIISGTDFGGQEGMLISPKTFRSLWKPLFKQMNDWVHEHTTWKTFFHTDGSIVPILDDFIEIGVDIINPVQCSAAGMEAQAFKDTYGDRLVVWGGGVDTQNTLPFGSPEEVYDEVSERIRIFNSGGGFVFNNIHNIQAPTSSENLLAMYRAVKDSYATAEKF</sequence>
<comment type="caution">
    <text evidence="2">The sequence shown here is derived from an EMBL/GenBank/DDBJ whole genome shotgun (WGS) entry which is preliminary data.</text>
</comment>
<dbReference type="SUPFAM" id="SSF51726">
    <property type="entry name" value="UROD/MetE-like"/>
    <property type="match status" value="1"/>
</dbReference>
<dbReference type="PANTHER" id="PTHR47099">
    <property type="entry name" value="METHYLCOBAMIDE:COM METHYLTRANSFERASE MTBA"/>
    <property type="match status" value="1"/>
</dbReference>
<dbReference type="Pfam" id="PF01208">
    <property type="entry name" value="URO-D"/>
    <property type="match status" value="1"/>
</dbReference>